<evidence type="ECO:0000313" key="6">
    <source>
        <dbReference type="EMBL" id="MEK8052978.1"/>
    </source>
</evidence>
<dbReference type="InterPro" id="IPR000847">
    <property type="entry name" value="LysR_HTH_N"/>
</dbReference>
<protein>
    <submittedName>
        <fullName evidence="6">LysR family transcriptional regulator</fullName>
    </submittedName>
</protein>
<keyword evidence="2" id="KW-0805">Transcription regulation</keyword>
<dbReference type="PROSITE" id="PS50931">
    <property type="entry name" value="HTH_LYSR"/>
    <property type="match status" value="1"/>
</dbReference>
<dbReference type="Pfam" id="PF03466">
    <property type="entry name" value="LysR_substrate"/>
    <property type="match status" value="1"/>
</dbReference>
<evidence type="ECO:0000256" key="4">
    <source>
        <dbReference type="ARBA" id="ARBA00023163"/>
    </source>
</evidence>
<dbReference type="InterPro" id="IPR036390">
    <property type="entry name" value="WH_DNA-bd_sf"/>
</dbReference>
<dbReference type="Gene3D" id="1.10.10.10">
    <property type="entry name" value="Winged helix-like DNA-binding domain superfamily/Winged helix DNA-binding domain"/>
    <property type="match status" value="1"/>
</dbReference>
<dbReference type="PANTHER" id="PTHR30346:SF28">
    <property type="entry name" value="HTH-TYPE TRANSCRIPTIONAL REGULATOR CYNR"/>
    <property type="match status" value="1"/>
</dbReference>
<evidence type="ECO:0000256" key="2">
    <source>
        <dbReference type="ARBA" id="ARBA00023015"/>
    </source>
</evidence>
<dbReference type="RefSeq" id="WP_341412711.1">
    <property type="nucleotide sequence ID" value="NZ_JBBUTH010000010.1"/>
</dbReference>
<dbReference type="Gene3D" id="3.40.190.290">
    <property type="match status" value="1"/>
</dbReference>
<comment type="similarity">
    <text evidence="1">Belongs to the LysR transcriptional regulatory family.</text>
</comment>
<dbReference type="EMBL" id="JBBUTH010000010">
    <property type="protein sequence ID" value="MEK8052978.1"/>
    <property type="molecule type" value="Genomic_DNA"/>
</dbReference>
<organism evidence="6 7">
    <name type="scientific">Pseudaquabacterium inlustre</name>
    <dbReference type="NCBI Taxonomy" id="2984192"/>
    <lineage>
        <taxon>Bacteria</taxon>
        <taxon>Pseudomonadati</taxon>
        <taxon>Pseudomonadota</taxon>
        <taxon>Betaproteobacteria</taxon>
        <taxon>Burkholderiales</taxon>
        <taxon>Sphaerotilaceae</taxon>
        <taxon>Pseudaquabacterium</taxon>
    </lineage>
</organism>
<dbReference type="Pfam" id="PF00126">
    <property type="entry name" value="HTH_1"/>
    <property type="match status" value="1"/>
</dbReference>
<dbReference type="Proteomes" id="UP001365405">
    <property type="component" value="Unassembled WGS sequence"/>
</dbReference>
<keyword evidence="4" id="KW-0804">Transcription</keyword>
<sequence length="312" mass="33879">MDLRYVHSFVTTVDCGSVAEAARRLDLTAPAVTARLKALEDDLGCTLVRRSGRSLKPTAAGLNMLESARAMLREERDMRALANENVQLGQLRLGTFVSALTTVLPPVLRRMYSQRPDLSVSVVSNSSAELCRLVAAGDLDAAVVIEPQFAIPKTCEWRTLMAEPLVVVAPKALAKGRSAHALLASEPYIQYDRSVLGGQLAAKYLRQQGITPHTRLEINGLMSIASMVDQGLGISLLPDWSAMWGRGLAIERLPLPGQAPVRRSGVIWALQSPHAPIARMFLEHAEAVFGVNRIPARQKLSRRAPVCGHGRG</sequence>
<reference evidence="6 7" key="1">
    <citation type="submission" date="2024-04" db="EMBL/GenBank/DDBJ databases">
        <title>Novel species of the genus Ideonella isolated from streams.</title>
        <authorList>
            <person name="Lu H."/>
        </authorList>
    </citation>
    <scope>NUCLEOTIDE SEQUENCE [LARGE SCALE GENOMIC DNA]</scope>
    <source>
        <strain evidence="6 7">DXS22W</strain>
    </source>
</reference>
<keyword evidence="3" id="KW-0238">DNA-binding</keyword>
<evidence type="ECO:0000313" key="7">
    <source>
        <dbReference type="Proteomes" id="UP001365405"/>
    </source>
</evidence>
<name>A0ABU9CMC9_9BURK</name>
<proteinExistence type="inferred from homology"/>
<accession>A0ABU9CMC9</accession>
<dbReference type="InterPro" id="IPR036388">
    <property type="entry name" value="WH-like_DNA-bd_sf"/>
</dbReference>
<gene>
    <name evidence="6" type="ORF">AACH10_22185</name>
</gene>
<evidence type="ECO:0000256" key="1">
    <source>
        <dbReference type="ARBA" id="ARBA00009437"/>
    </source>
</evidence>
<keyword evidence="7" id="KW-1185">Reference proteome</keyword>
<evidence type="ECO:0000259" key="5">
    <source>
        <dbReference type="PROSITE" id="PS50931"/>
    </source>
</evidence>
<dbReference type="InterPro" id="IPR005119">
    <property type="entry name" value="LysR_subst-bd"/>
</dbReference>
<dbReference type="PANTHER" id="PTHR30346">
    <property type="entry name" value="TRANSCRIPTIONAL DUAL REGULATOR HCAR-RELATED"/>
    <property type="match status" value="1"/>
</dbReference>
<dbReference type="SUPFAM" id="SSF53850">
    <property type="entry name" value="Periplasmic binding protein-like II"/>
    <property type="match status" value="1"/>
</dbReference>
<evidence type="ECO:0000256" key="3">
    <source>
        <dbReference type="ARBA" id="ARBA00023125"/>
    </source>
</evidence>
<feature type="domain" description="HTH lysR-type" evidence="5">
    <location>
        <begin position="1"/>
        <end position="58"/>
    </location>
</feature>
<dbReference type="SUPFAM" id="SSF46785">
    <property type="entry name" value="Winged helix' DNA-binding domain"/>
    <property type="match status" value="1"/>
</dbReference>
<comment type="caution">
    <text evidence="6">The sequence shown here is derived from an EMBL/GenBank/DDBJ whole genome shotgun (WGS) entry which is preliminary data.</text>
</comment>